<dbReference type="InterPro" id="IPR016177">
    <property type="entry name" value="DNA-bd_dom_sf"/>
</dbReference>
<feature type="compositionally biased region" description="Basic and acidic residues" evidence="6">
    <location>
        <begin position="135"/>
        <end position="192"/>
    </location>
</feature>
<comment type="subcellular location">
    <subcellularLocation>
        <location evidence="1">Nucleus</location>
    </subcellularLocation>
</comment>
<dbReference type="Gramene" id="OMO81136">
    <property type="protein sequence ID" value="OMO81136"/>
    <property type="gene ID" value="CCACVL1_12588"/>
</dbReference>
<evidence type="ECO:0000256" key="4">
    <source>
        <dbReference type="ARBA" id="ARBA00023163"/>
    </source>
</evidence>
<feature type="compositionally biased region" description="Basic and acidic residues" evidence="6">
    <location>
        <begin position="226"/>
        <end position="298"/>
    </location>
</feature>
<keyword evidence="5" id="KW-0539">Nucleus</keyword>
<dbReference type="InterPro" id="IPR039622">
    <property type="entry name" value="MBD10/11"/>
</dbReference>
<dbReference type="PANTHER" id="PTHR33729">
    <property type="entry name" value="METHYL-CPG BINDING DOMAIN CONTAINING PROTEIN, EXPRESSED"/>
    <property type="match status" value="1"/>
</dbReference>
<keyword evidence="4" id="KW-0804">Transcription</keyword>
<dbReference type="SUPFAM" id="SSF54171">
    <property type="entry name" value="DNA-binding domain"/>
    <property type="match status" value="1"/>
</dbReference>
<evidence type="ECO:0000256" key="5">
    <source>
        <dbReference type="ARBA" id="ARBA00023242"/>
    </source>
</evidence>
<reference evidence="8 9" key="1">
    <citation type="submission" date="2013-09" db="EMBL/GenBank/DDBJ databases">
        <title>Corchorus capsularis genome sequencing.</title>
        <authorList>
            <person name="Alam M."/>
            <person name="Haque M.S."/>
            <person name="Islam M.S."/>
            <person name="Emdad E.M."/>
            <person name="Islam M.M."/>
            <person name="Ahmed B."/>
            <person name="Halim A."/>
            <person name="Hossen Q.M.M."/>
            <person name="Hossain M.Z."/>
            <person name="Ahmed R."/>
            <person name="Khan M.M."/>
            <person name="Islam R."/>
            <person name="Rashid M.M."/>
            <person name="Khan S.A."/>
            <person name="Rahman M.S."/>
            <person name="Alam M."/>
        </authorList>
    </citation>
    <scope>NUCLEOTIDE SEQUENCE [LARGE SCALE GENOMIC DNA]</scope>
    <source>
        <strain evidence="9">cv. CVL-1</strain>
        <tissue evidence="8">Whole seedling</tissue>
    </source>
</reference>
<sequence length="336" mass="36410">MSSSVEKEKKEMEVAKEDVACLELPAPSGWKKKFMPKKGTKKNEIIFIAPTGEEFNNRKQLEQYLKAHPGGPAISEFDWGTGETPRRSARISEKVKVTPTPESEPPKKRGRKSSASKKDNKESETAPEGAEETEDAHMEEAEKSGKENVEGETGKVAIKEDENEKENENKDKTQDADGKTESTSQEVKHGEDANISTNIEEGKEAAEAVSEKLKAPQDGVEADASGVDRKEKEGLEGAASERKVEQPVAEAEKGLGSGEHDKPDAGITEETKKEVEGLEKENHDKSTTESEGTIKGKESANCNEGQNTSGVNETNKKTEEAVQNGSNGSNTGEVKP</sequence>
<evidence type="ECO:0000256" key="3">
    <source>
        <dbReference type="ARBA" id="ARBA00023125"/>
    </source>
</evidence>
<feature type="compositionally biased region" description="Polar residues" evidence="6">
    <location>
        <begin position="300"/>
        <end position="313"/>
    </location>
</feature>
<proteinExistence type="predicted"/>
<evidence type="ECO:0000313" key="9">
    <source>
        <dbReference type="Proteomes" id="UP000188268"/>
    </source>
</evidence>
<gene>
    <name evidence="8" type="ORF">CCACVL1_12588</name>
</gene>
<keyword evidence="3" id="KW-0238">DNA-binding</keyword>
<evidence type="ECO:0000256" key="2">
    <source>
        <dbReference type="ARBA" id="ARBA00023015"/>
    </source>
</evidence>
<comment type="caution">
    <text evidence="8">The sequence shown here is derived from an EMBL/GenBank/DDBJ whole genome shotgun (WGS) entry which is preliminary data.</text>
</comment>
<accession>A0A1R3IEW0</accession>
<dbReference type="Gene3D" id="3.30.890.10">
    <property type="entry name" value="Methyl-cpg-binding Protein 2, Chain A"/>
    <property type="match status" value="1"/>
</dbReference>
<dbReference type="STRING" id="210143.A0A1R3IEW0"/>
<dbReference type="GO" id="GO:0005634">
    <property type="term" value="C:nucleus"/>
    <property type="evidence" value="ECO:0007669"/>
    <property type="project" value="UniProtKB-SubCell"/>
</dbReference>
<dbReference type="OMA" id="EMVFIEL"/>
<dbReference type="PROSITE" id="PS50982">
    <property type="entry name" value="MBD"/>
    <property type="match status" value="1"/>
</dbReference>
<dbReference type="GO" id="GO:0003677">
    <property type="term" value="F:DNA binding"/>
    <property type="evidence" value="ECO:0007669"/>
    <property type="project" value="UniProtKB-KW"/>
</dbReference>
<feature type="compositionally biased region" description="Basic and acidic residues" evidence="6">
    <location>
        <begin position="200"/>
        <end position="215"/>
    </location>
</feature>
<dbReference type="InterPro" id="IPR001739">
    <property type="entry name" value="Methyl_CpG_DNA-bd"/>
</dbReference>
<dbReference type="EMBL" id="AWWV01010214">
    <property type="protein sequence ID" value="OMO81136.1"/>
    <property type="molecule type" value="Genomic_DNA"/>
</dbReference>
<dbReference type="OrthoDB" id="1435582at2759"/>
<name>A0A1R3IEW0_COCAP</name>
<feature type="compositionally biased region" description="Polar residues" evidence="6">
    <location>
        <begin position="321"/>
        <end position="336"/>
    </location>
</feature>
<dbReference type="CDD" id="cd00122">
    <property type="entry name" value="MBD"/>
    <property type="match status" value="1"/>
</dbReference>
<evidence type="ECO:0000259" key="7">
    <source>
        <dbReference type="PROSITE" id="PS50982"/>
    </source>
</evidence>
<evidence type="ECO:0000256" key="6">
    <source>
        <dbReference type="SAM" id="MobiDB-lite"/>
    </source>
</evidence>
<keyword evidence="9" id="KW-1185">Reference proteome</keyword>
<evidence type="ECO:0000313" key="8">
    <source>
        <dbReference type="EMBL" id="OMO81136.1"/>
    </source>
</evidence>
<evidence type="ECO:0000256" key="1">
    <source>
        <dbReference type="ARBA" id="ARBA00004123"/>
    </source>
</evidence>
<dbReference type="PANTHER" id="PTHR33729:SF6">
    <property type="entry name" value="METHYL-CPG-BINDING DOMAIN-CONTAINING PROTEIN 11"/>
    <property type="match status" value="1"/>
</dbReference>
<feature type="compositionally biased region" description="Basic and acidic residues" evidence="6">
    <location>
        <begin position="84"/>
        <end position="96"/>
    </location>
</feature>
<dbReference type="AlphaFoldDB" id="A0A1R3IEW0"/>
<feature type="domain" description="MBD" evidence="7">
    <location>
        <begin position="16"/>
        <end position="84"/>
    </location>
</feature>
<dbReference type="Proteomes" id="UP000188268">
    <property type="component" value="Unassembled WGS sequence"/>
</dbReference>
<feature type="region of interest" description="Disordered" evidence="6">
    <location>
        <begin position="66"/>
        <end position="336"/>
    </location>
</feature>
<keyword evidence="2" id="KW-0805">Transcription regulation</keyword>
<organism evidence="8 9">
    <name type="scientific">Corchorus capsularis</name>
    <name type="common">Jute</name>
    <dbReference type="NCBI Taxonomy" id="210143"/>
    <lineage>
        <taxon>Eukaryota</taxon>
        <taxon>Viridiplantae</taxon>
        <taxon>Streptophyta</taxon>
        <taxon>Embryophyta</taxon>
        <taxon>Tracheophyta</taxon>
        <taxon>Spermatophyta</taxon>
        <taxon>Magnoliopsida</taxon>
        <taxon>eudicotyledons</taxon>
        <taxon>Gunneridae</taxon>
        <taxon>Pentapetalae</taxon>
        <taxon>rosids</taxon>
        <taxon>malvids</taxon>
        <taxon>Malvales</taxon>
        <taxon>Malvaceae</taxon>
        <taxon>Grewioideae</taxon>
        <taxon>Apeibeae</taxon>
        <taxon>Corchorus</taxon>
    </lineage>
</organism>
<protein>
    <submittedName>
        <fullName evidence="8">Methyl-CpG DNA binding protein</fullName>
    </submittedName>
</protein>
<dbReference type="Pfam" id="PF01429">
    <property type="entry name" value="MBD"/>
    <property type="match status" value="1"/>
</dbReference>